<sequence length="95" mass="11014">MVVHYLEIFSNDVTIHQELFDCGLDSVDKYVIYKEQSFREIYNYNKDRQVVITSKCFTAPVKSITNILINDLETNLKDLATLKGKIIELIAKLNN</sequence>
<accession>A0A6C0I933</accession>
<organism evidence="1">
    <name type="scientific">viral metagenome</name>
    <dbReference type="NCBI Taxonomy" id="1070528"/>
    <lineage>
        <taxon>unclassified sequences</taxon>
        <taxon>metagenomes</taxon>
        <taxon>organismal metagenomes</taxon>
    </lineage>
</organism>
<name>A0A6C0I933_9ZZZZ</name>
<protein>
    <submittedName>
        <fullName evidence="1">Uncharacterized protein</fullName>
    </submittedName>
</protein>
<dbReference type="AlphaFoldDB" id="A0A6C0I933"/>
<reference evidence="1" key="1">
    <citation type="journal article" date="2020" name="Nature">
        <title>Giant virus diversity and host interactions through global metagenomics.</title>
        <authorList>
            <person name="Schulz F."/>
            <person name="Roux S."/>
            <person name="Paez-Espino D."/>
            <person name="Jungbluth S."/>
            <person name="Walsh D.A."/>
            <person name="Denef V.J."/>
            <person name="McMahon K.D."/>
            <person name="Konstantinidis K.T."/>
            <person name="Eloe-Fadrosh E.A."/>
            <person name="Kyrpides N.C."/>
            <person name="Woyke T."/>
        </authorList>
    </citation>
    <scope>NUCLEOTIDE SEQUENCE</scope>
    <source>
        <strain evidence="1">GVMAG-M-3300023184-53</strain>
    </source>
</reference>
<evidence type="ECO:0000313" key="1">
    <source>
        <dbReference type="EMBL" id="QHT89269.1"/>
    </source>
</evidence>
<dbReference type="EMBL" id="MN740138">
    <property type="protein sequence ID" value="QHT89269.1"/>
    <property type="molecule type" value="Genomic_DNA"/>
</dbReference>
<proteinExistence type="predicted"/>